<keyword evidence="5 11" id="KW-0812">Transmembrane</keyword>
<dbReference type="InterPro" id="IPR036942">
    <property type="entry name" value="Beta-barrel_TonB_sf"/>
</dbReference>
<evidence type="ECO:0000256" key="9">
    <source>
        <dbReference type="ARBA" id="ARBA00023136"/>
    </source>
</evidence>
<dbReference type="Proteomes" id="UP001589858">
    <property type="component" value="Unassembled WGS sequence"/>
</dbReference>
<dbReference type="InterPro" id="IPR039426">
    <property type="entry name" value="TonB-dep_rcpt-like"/>
</dbReference>
<dbReference type="Pfam" id="PF07715">
    <property type="entry name" value="Plug"/>
    <property type="match status" value="1"/>
</dbReference>
<keyword evidence="8 12" id="KW-0798">TonB box</keyword>
<keyword evidence="16" id="KW-1185">Reference proteome</keyword>
<dbReference type="PROSITE" id="PS52016">
    <property type="entry name" value="TONB_DEPENDENT_REC_3"/>
    <property type="match status" value="1"/>
</dbReference>
<accession>A0ABV6SCK4</accession>
<comment type="subcellular location">
    <subcellularLocation>
        <location evidence="1 11">Cell outer membrane</location>
        <topology evidence="1 11">Multi-pass membrane protein</topology>
    </subcellularLocation>
</comment>
<comment type="caution">
    <text evidence="15">The sequence shown here is derived from an EMBL/GenBank/DDBJ whole genome shotgun (WGS) entry which is preliminary data.</text>
</comment>
<dbReference type="EMBL" id="JBHLTM010000075">
    <property type="protein sequence ID" value="MFC0686701.1"/>
    <property type="molecule type" value="Genomic_DNA"/>
</dbReference>
<proteinExistence type="inferred from homology"/>
<evidence type="ECO:0000259" key="14">
    <source>
        <dbReference type="Pfam" id="PF07715"/>
    </source>
</evidence>
<dbReference type="RefSeq" id="WP_267218505.1">
    <property type="nucleotide sequence ID" value="NZ_JAPCWC010000001.1"/>
</dbReference>
<protein>
    <submittedName>
        <fullName evidence="15">TonB-dependent receptor</fullName>
    </submittedName>
</protein>
<evidence type="ECO:0000256" key="8">
    <source>
        <dbReference type="ARBA" id="ARBA00023077"/>
    </source>
</evidence>
<keyword evidence="10 11" id="KW-0998">Cell outer membrane</keyword>
<keyword evidence="9 11" id="KW-0472">Membrane</keyword>
<evidence type="ECO:0000256" key="11">
    <source>
        <dbReference type="PROSITE-ProRule" id="PRU01360"/>
    </source>
</evidence>
<keyword evidence="3 11" id="KW-1134">Transmembrane beta strand</keyword>
<dbReference type="InterPro" id="IPR000531">
    <property type="entry name" value="Beta-barrel_TonB"/>
</dbReference>
<evidence type="ECO:0000256" key="3">
    <source>
        <dbReference type="ARBA" id="ARBA00022452"/>
    </source>
</evidence>
<feature type="domain" description="TonB-dependent receptor plug" evidence="14">
    <location>
        <begin position="3"/>
        <end position="114"/>
    </location>
</feature>
<evidence type="ECO:0000256" key="10">
    <source>
        <dbReference type="ARBA" id="ARBA00023237"/>
    </source>
</evidence>
<keyword evidence="2 11" id="KW-0813">Transport</keyword>
<organism evidence="15 16">
    <name type="scientific">Novosphingobium clariflavum</name>
    <dbReference type="NCBI Taxonomy" id="2029884"/>
    <lineage>
        <taxon>Bacteria</taxon>
        <taxon>Pseudomonadati</taxon>
        <taxon>Pseudomonadota</taxon>
        <taxon>Alphaproteobacteria</taxon>
        <taxon>Sphingomonadales</taxon>
        <taxon>Sphingomonadaceae</taxon>
        <taxon>Novosphingobium</taxon>
    </lineage>
</organism>
<evidence type="ECO:0000256" key="5">
    <source>
        <dbReference type="ARBA" id="ARBA00022692"/>
    </source>
</evidence>
<comment type="similarity">
    <text evidence="11 12">Belongs to the TonB-dependent receptor family.</text>
</comment>
<dbReference type="SUPFAM" id="SSF56935">
    <property type="entry name" value="Porins"/>
    <property type="match status" value="1"/>
</dbReference>
<evidence type="ECO:0000313" key="15">
    <source>
        <dbReference type="EMBL" id="MFC0686701.1"/>
    </source>
</evidence>
<gene>
    <name evidence="15" type="ORF">ACFFF8_19125</name>
</gene>
<keyword evidence="15" id="KW-0675">Receptor</keyword>
<sequence>MKLQDAPASITAISGDALRTGSIDSANDLVRAVPSLTITDAGPGQRRITLRGIRSAGDAQVGIYYDETPVAGPPGTTSDPGGSQSDFKLFDLERVEVLRGPQGTLYGAGSVGGTIRLVTHKPDFEYGALVDVSGTTTEGGGQGYQLNAAVNVPIVKDVLAVRGVYFRRHSDGWVDNPGLGLTGINSENSDGGRILVRFVPASWLTIDGAAHFLYTEGGASTWSPSAGKYNAVNASQVPYSDKQRLYSLSAKADLGFADLVATTGYQDRDTLVTRDPTALFRSFKTRATCATHFTAATCATATGFAAYNSYVDGLLPVIYYQPQSVTDWTSELRLQSSGTSWVQWSVGGFYEDRDAKVLSEARRTNAADGSQIAGATPLLQRHVVDHLKQTAAFGELAITPLRGLTLTGGLRYYSYDKTVGGDTTIGLDILRTSVTPWATYKTNNNGWLYKGNLSWKVSDDLLVYGQVATGYRPGGVNQVLGLAQALSYSPDKLTTYEGGIKSSFGGGALVLNLGAYLTDWSDMQVSINSGSFLYLGNAGAARIKGVEAEATLNPTQGLTFNINAAFTDAKLTEDQVPDGVTPLASTARRGDKIPFIAPQTIYFAGQYEWALGSAGWSALVRGDLGYTGASRADFRPTSTSYRKVGDYTLSNARIGVRNERYGVFFYVNNLFNTVARTSAGNTLGGTVETVTTVPPRTYGINLTGSF</sequence>
<dbReference type="Gene3D" id="2.40.170.20">
    <property type="entry name" value="TonB-dependent receptor, beta-barrel domain"/>
    <property type="match status" value="1"/>
</dbReference>
<dbReference type="Pfam" id="PF00593">
    <property type="entry name" value="TonB_dep_Rec_b-barrel"/>
    <property type="match status" value="1"/>
</dbReference>
<dbReference type="InterPro" id="IPR012910">
    <property type="entry name" value="Plug_dom"/>
</dbReference>
<feature type="domain" description="TonB-dependent receptor-like beta-barrel" evidence="13">
    <location>
        <begin position="223"/>
        <end position="670"/>
    </location>
</feature>
<evidence type="ECO:0000256" key="4">
    <source>
        <dbReference type="ARBA" id="ARBA00022496"/>
    </source>
</evidence>
<reference evidence="15 16" key="1">
    <citation type="submission" date="2024-09" db="EMBL/GenBank/DDBJ databases">
        <authorList>
            <person name="Sun Q."/>
            <person name="Mori K."/>
        </authorList>
    </citation>
    <scope>NUCLEOTIDE SEQUENCE [LARGE SCALE GENOMIC DNA]</scope>
    <source>
        <strain evidence="15 16">CICC 11035S</strain>
    </source>
</reference>
<name>A0ABV6SCK4_9SPHN</name>
<evidence type="ECO:0000256" key="12">
    <source>
        <dbReference type="RuleBase" id="RU003357"/>
    </source>
</evidence>
<keyword evidence="7" id="KW-0406">Ion transport</keyword>
<keyword evidence="4" id="KW-0410">Iron transport</keyword>
<dbReference type="PANTHER" id="PTHR32552">
    <property type="entry name" value="FERRICHROME IRON RECEPTOR-RELATED"/>
    <property type="match status" value="1"/>
</dbReference>
<keyword evidence="6" id="KW-0408">Iron</keyword>
<evidence type="ECO:0000256" key="2">
    <source>
        <dbReference type="ARBA" id="ARBA00022448"/>
    </source>
</evidence>
<evidence type="ECO:0000313" key="16">
    <source>
        <dbReference type="Proteomes" id="UP001589858"/>
    </source>
</evidence>
<evidence type="ECO:0000256" key="6">
    <source>
        <dbReference type="ARBA" id="ARBA00023004"/>
    </source>
</evidence>
<evidence type="ECO:0000259" key="13">
    <source>
        <dbReference type="Pfam" id="PF00593"/>
    </source>
</evidence>
<dbReference type="PANTHER" id="PTHR32552:SF81">
    <property type="entry name" value="TONB-DEPENDENT OUTER MEMBRANE RECEPTOR"/>
    <property type="match status" value="1"/>
</dbReference>
<evidence type="ECO:0000256" key="7">
    <source>
        <dbReference type="ARBA" id="ARBA00023065"/>
    </source>
</evidence>
<evidence type="ECO:0000256" key="1">
    <source>
        <dbReference type="ARBA" id="ARBA00004571"/>
    </source>
</evidence>